<dbReference type="PROSITE" id="PS51257">
    <property type="entry name" value="PROKAR_LIPOPROTEIN"/>
    <property type="match status" value="1"/>
</dbReference>
<accession>A0ABW5B525</accession>
<dbReference type="Gene3D" id="3.40.50.1110">
    <property type="entry name" value="SGNH hydrolase"/>
    <property type="match status" value="2"/>
</dbReference>
<evidence type="ECO:0000313" key="1">
    <source>
        <dbReference type="EMBL" id="MFD2189077.1"/>
    </source>
</evidence>
<dbReference type="Proteomes" id="UP001597344">
    <property type="component" value="Unassembled WGS sequence"/>
</dbReference>
<sequence length="532" mass="54906">MMIKKNIKYLAVLALGLIACEPEFDNPIEDAGTYSSGEADFSNYVALGNSLTAGFADGALYITGQENSFPNILSTRFAFAGGGEFTQPLMADNVGGFAGNTDNFPPRLVLSFDTEGNPGPARYTGDAPSTDITANLGGSFNNMGIPGARVYHLVSAAAGYGNPAGLATDPPTSNPYFARFASSPNAAVIDDAVAQNPTFFSLWIGNNDILGYATSGGVGVDHNETGNLVPSTYSGNDITNNLVFAGAYTELVTKLSANGTEGVLLNLPDVTSLPFFTTVPFAPLSPLDPNFGPQIPDLNELYAGLNLAFAALGVPERSVEFSITAASPVVVKDESLTDITGNLATVLAGTFGPLAPVIAAQYGQARPATAADLLVLTSSGIIGQVNTDRLAELVSLGVPQDQAGQLSVNGVTFPLEDQYILTPAEQASVESARLSYNATIEALATANNLAFYDVAADLSQAANGGIAFDGGVITSQFVTGGGFSLDGVHPTPRGHALVTNGILDAIEATYGTSLPRVNVADYGTITLSNEVN</sequence>
<evidence type="ECO:0000313" key="2">
    <source>
        <dbReference type="Proteomes" id="UP001597344"/>
    </source>
</evidence>
<dbReference type="EMBL" id="JBHUHY010000034">
    <property type="protein sequence ID" value="MFD2189077.1"/>
    <property type="molecule type" value="Genomic_DNA"/>
</dbReference>
<dbReference type="SUPFAM" id="SSF52266">
    <property type="entry name" value="SGNH hydrolase"/>
    <property type="match status" value="2"/>
</dbReference>
<protein>
    <submittedName>
        <fullName evidence="1">G-D-S-L family lipolytic protein</fullName>
    </submittedName>
</protein>
<organism evidence="1 2">
    <name type="scientific">Aquimarina celericrescens</name>
    <dbReference type="NCBI Taxonomy" id="1964542"/>
    <lineage>
        <taxon>Bacteria</taxon>
        <taxon>Pseudomonadati</taxon>
        <taxon>Bacteroidota</taxon>
        <taxon>Flavobacteriia</taxon>
        <taxon>Flavobacteriales</taxon>
        <taxon>Flavobacteriaceae</taxon>
        <taxon>Aquimarina</taxon>
    </lineage>
</organism>
<proteinExistence type="predicted"/>
<dbReference type="InterPro" id="IPR036514">
    <property type="entry name" value="SGNH_hydro_sf"/>
</dbReference>
<dbReference type="RefSeq" id="WP_378322112.1">
    <property type="nucleotide sequence ID" value="NZ_JBHUHY010000034.1"/>
</dbReference>
<comment type="caution">
    <text evidence="1">The sequence shown here is derived from an EMBL/GenBank/DDBJ whole genome shotgun (WGS) entry which is preliminary data.</text>
</comment>
<reference evidence="2" key="1">
    <citation type="journal article" date="2019" name="Int. J. Syst. Evol. Microbiol.">
        <title>The Global Catalogue of Microorganisms (GCM) 10K type strain sequencing project: providing services to taxonomists for standard genome sequencing and annotation.</title>
        <authorList>
            <consortium name="The Broad Institute Genomics Platform"/>
            <consortium name="The Broad Institute Genome Sequencing Center for Infectious Disease"/>
            <person name="Wu L."/>
            <person name="Ma J."/>
        </authorList>
    </citation>
    <scope>NUCLEOTIDE SEQUENCE [LARGE SCALE GENOMIC DNA]</scope>
    <source>
        <strain evidence="2">DT92</strain>
    </source>
</reference>
<gene>
    <name evidence="1" type="ORF">ACFSJT_19905</name>
</gene>
<keyword evidence="2" id="KW-1185">Reference proteome</keyword>
<name>A0ABW5B525_9FLAO</name>